<dbReference type="InterPro" id="IPR025619">
    <property type="entry name" value="YlzJ"/>
</dbReference>
<comment type="caution">
    <text evidence="1">The sequence shown here is derived from an EMBL/GenBank/DDBJ whole genome shotgun (WGS) entry which is preliminary data.</text>
</comment>
<dbReference type="AlphaFoldDB" id="A0AAP6ZYE3"/>
<dbReference type="EMBL" id="JABFOR010000009">
    <property type="protein sequence ID" value="NOJ70949.1"/>
    <property type="molecule type" value="Genomic_DNA"/>
</dbReference>
<evidence type="ECO:0008006" key="3">
    <source>
        <dbReference type="Google" id="ProtNLM"/>
    </source>
</evidence>
<sequence>MLHTIIPMEQVLQGFDKEPAFFEMQWQGRTLLVQQVDNTTVKVERLLKNTGMQDFLDPSFAPGTLLSLC</sequence>
<gene>
    <name evidence="1" type="ORF">HMI46_10330</name>
</gene>
<proteinExistence type="predicted"/>
<organism evidence="1 2">
    <name type="scientific">Paenibacillus alvei</name>
    <name type="common">Bacillus alvei</name>
    <dbReference type="NCBI Taxonomy" id="44250"/>
    <lineage>
        <taxon>Bacteria</taxon>
        <taxon>Bacillati</taxon>
        <taxon>Bacillota</taxon>
        <taxon>Bacilli</taxon>
        <taxon>Bacillales</taxon>
        <taxon>Paenibacillaceae</taxon>
        <taxon>Paenibacillus</taxon>
    </lineage>
</organism>
<evidence type="ECO:0000313" key="1">
    <source>
        <dbReference type="EMBL" id="NOJ70949.1"/>
    </source>
</evidence>
<dbReference type="Proteomes" id="UP000552038">
    <property type="component" value="Unassembled WGS sequence"/>
</dbReference>
<dbReference type="Pfam" id="PF14035">
    <property type="entry name" value="YlzJ"/>
    <property type="match status" value="1"/>
</dbReference>
<accession>A0AAP6ZYE3</accession>
<name>A0AAP6ZYE3_PAEAL</name>
<dbReference type="RefSeq" id="WP_163978265.1">
    <property type="nucleotide sequence ID" value="NZ_JABFOR010000009.1"/>
</dbReference>
<protein>
    <recommendedName>
        <fullName evidence="3">YlzJ-like protein</fullName>
    </recommendedName>
</protein>
<reference evidence="1 2" key="1">
    <citation type="submission" date="2020-05" db="EMBL/GenBank/DDBJ databases">
        <title>Whole genome sequencing and identification of novel metabolites from Paenibacillus alvei strain JR949.</title>
        <authorList>
            <person name="Rajendhran J."/>
            <person name="Sree Pranav P."/>
            <person name="Mahalakshmi B."/>
            <person name="Karthikeyan R."/>
        </authorList>
    </citation>
    <scope>NUCLEOTIDE SEQUENCE [LARGE SCALE GENOMIC DNA]</scope>
    <source>
        <strain evidence="1 2">JR949</strain>
    </source>
</reference>
<evidence type="ECO:0000313" key="2">
    <source>
        <dbReference type="Proteomes" id="UP000552038"/>
    </source>
</evidence>